<dbReference type="Gene3D" id="1.10.3290.10">
    <property type="entry name" value="Fido-like domain"/>
    <property type="match status" value="1"/>
</dbReference>
<evidence type="ECO:0000256" key="1">
    <source>
        <dbReference type="PIRSR" id="PIRSR640198-1"/>
    </source>
</evidence>
<evidence type="ECO:0000256" key="2">
    <source>
        <dbReference type="PIRSR" id="PIRSR640198-2"/>
    </source>
</evidence>
<accession>A0A1T4XZA4</accession>
<feature type="active site" evidence="1">
    <location>
        <position position="208"/>
    </location>
</feature>
<sequence length="393" mass="45116">MRKYEQTHPWLKFHIRLWEIGHEFWLHLGEAVSKCEHLSKVPLRPATAQLLHQVYMAKGAAATTAIEGNTLSEEEVLRAVEGRLEVAPSREYLKQEVDNVIAAFMRISSQISSQTLPPLSVSLMKQFNAQVLQDVPKEEWVVPGEYRDRSVIVGRVYRGAPAEDCDYLMDRLCEWLNGPDFALSKPGMEMVSAIIKAVLAHVYLAWIHPFGDGNGRTARLVEFYLLMSAGMPAPAAHLMSNHYNQTKEEYYRQLDHASKSGGDLMPFLCYAVRGLVDGLRGQLEYVWTQQWDMTWRNHVHELFQNRTRPGDVRQRHLALDLGQKNDWVELSQVDELTPRLAKAYATKTTKTLQRDLAELEEMGLIVREGRKVRAKRELIFAFLPLRHRSEVDV</sequence>
<keyword evidence="2" id="KW-0547">Nucleotide-binding</keyword>
<evidence type="ECO:0000313" key="5">
    <source>
        <dbReference type="EMBL" id="SKA94894.1"/>
    </source>
</evidence>
<dbReference type="RefSeq" id="WP_078813437.1">
    <property type="nucleotide sequence ID" value="NZ_FUYE01000006.1"/>
</dbReference>
<dbReference type="InterPro" id="IPR040198">
    <property type="entry name" value="Fido_containing"/>
</dbReference>
<feature type="binding site" evidence="2">
    <location>
        <begin position="250"/>
        <end position="251"/>
    </location>
    <ligand>
        <name>ATP</name>
        <dbReference type="ChEBI" id="CHEBI:30616"/>
    </ligand>
</feature>
<feature type="domain" description="Fido" evidence="4">
    <location>
        <begin position="119"/>
        <end position="273"/>
    </location>
</feature>
<dbReference type="EMBL" id="FUYE01000006">
    <property type="protein sequence ID" value="SKA94894.1"/>
    <property type="molecule type" value="Genomic_DNA"/>
</dbReference>
<reference evidence="6" key="1">
    <citation type="submission" date="2017-02" db="EMBL/GenBank/DDBJ databases">
        <authorList>
            <person name="Varghese N."/>
            <person name="Submissions S."/>
        </authorList>
    </citation>
    <scope>NUCLEOTIDE SEQUENCE [LARGE SCALE GENOMIC DNA]</scope>
    <source>
        <strain evidence="6">ATCC 700200</strain>
    </source>
</reference>
<evidence type="ECO:0000259" key="4">
    <source>
        <dbReference type="PROSITE" id="PS51459"/>
    </source>
</evidence>
<dbReference type="PROSITE" id="PS51459">
    <property type="entry name" value="FIDO"/>
    <property type="match status" value="1"/>
</dbReference>
<dbReference type="Proteomes" id="UP000190774">
    <property type="component" value="Unassembled WGS sequence"/>
</dbReference>
<dbReference type="OrthoDB" id="9813719at2"/>
<dbReference type="GO" id="GO:0005524">
    <property type="term" value="F:ATP binding"/>
    <property type="evidence" value="ECO:0007669"/>
    <property type="project" value="UniProtKB-KW"/>
</dbReference>
<name>A0A1T4XZA4_9BACT</name>
<dbReference type="SUPFAM" id="SSF140931">
    <property type="entry name" value="Fic-like"/>
    <property type="match status" value="1"/>
</dbReference>
<dbReference type="STRING" id="48467.SAMN02745166_02233"/>
<dbReference type="Pfam" id="PF02661">
    <property type="entry name" value="Fic"/>
    <property type="match status" value="1"/>
</dbReference>
<gene>
    <name evidence="5" type="ORF">SAMN02745166_02233</name>
</gene>
<protein>
    <submittedName>
        <fullName evidence="5">Fic family protein</fullName>
    </submittedName>
</protein>
<organism evidence="5 6">
    <name type="scientific">Prosthecobacter debontii</name>
    <dbReference type="NCBI Taxonomy" id="48467"/>
    <lineage>
        <taxon>Bacteria</taxon>
        <taxon>Pseudomonadati</taxon>
        <taxon>Verrucomicrobiota</taxon>
        <taxon>Verrucomicrobiia</taxon>
        <taxon>Verrucomicrobiales</taxon>
        <taxon>Verrucomicrobiaceae</taxon>
        <taxon>Prosthecobacter</taxon>
    </lineage>
</organism>
<keyword evidence="2" id="KW-0067">ATP-binding</keyword>
<dbReference type="PANTHER" id="PTHR13504">
    <property type="entry name" value="FIDO DOMAIN-CONTAINING PROTEIN DDB_G0283145"/>
    <property type="match status" value="1"/>
</dbReference>
<dbReference type="AlphaFoldDB" id="A0A1T4XZA4"/>
<feature type="site" description="Important for autoinhibition of adenylyltransferase activity" evidence="3">
    <location>
        <position position="67"/>
    </location>
</feature>
<evidence type="ECO:0000313" key="6">
    <source>
        <dbReference type="Proteomes" id="UP000190774"/>
    </source>
</evidence>
<feature type="binding site" evidence="2">
    <location>
        <begin position="212"/>
        <end position="219"/>
    </location>
    <ligand>
        <name>ATP</name>
        <dbReference type="ChEBI" id="CHEBI:30616"/>
    </ligand>
</feature>
<keyword evidence="6" id="KW-1185">Reference proteome</keyword>
<proteinExistence type="predicted"/>
<dbReference type="InterPro" id="IPR036597">
    <property type="entry name" value="Fido-like_dom_sf"/>
</dbReference>
<evidence type="ECO:0000256" key="3">
    <source>
        <dbReference type="PIRSR" id="PIRSR640198-3"/>
    </source>
</evidence>
<dbReference type="InterPro" id="IPR003812">
    <property type="entry name" value="Fido"/>
</dbReference>
<dbReference type="PANTHER" id="PTHR13504:SF38">
    <property type="entry name" value="FIDO DOMAIN-CONTAINING PROTEIN"/>
    <property type="match status" value="1"/>
</dbReference>